<evidence type="ECO:0000259" key="2">
    <source>
        <dbReference type="Pfam" id="PF20150"/>
    </source>
</evidence>
<evidence type="ECO:0000313" key="3">
    <source>
        <dbReference type="EMBL" id="KAL2071035.1"/>
    </source>
</evidence>
<keyword evidence="4" id="KW-1185">Reference proteome</keyword>
<dbReference type="Proteomes" id="UP001595075">
    <property type="component" value="Unassembled WGS sequence"/>
</dbReference>
<name>A0ABR4CMI7_9HELO</name>
<dbReference type="PANTHER" id="PTHR35910">
    <property type="entry name" value="2EXR DOMAIN-CONTAINING PROTEIN"/>
    <property type="match status" value="1"/>
</dbReference>
<accession>A0ABR4CMI7</accession>
<dbReference type="EMBL" id="JAZHXI010000005">
    <property type="protein sequence ID" value="KAL2071035.1"/>
    <property type="molecule type" value="Genomic_DNA"/>
</dbReference>
<sequence length="308" mass="35132">MLTQQTSIASTSSSQSEPSQTINQPDRTFTKFLELPTEIQLQIWKEAVPDPRSILGVIHIILDFDLGKPRAILPSVRDYKHAYRIKFHFDDTTEDDSDPQYAYRHAEYLYSNTAMTTSRAPVFALLGTCQMARSETLKSYRLAIGSGILEENEPWWSPEEDMVIFTGTELEISLLPHLLFFRRAEPPPVFDSLQHVAIPAIRGLAKHLLTDFPSSRVWNMEDGWSFNFPALRSFTMLVDPASILNRKTGKVLLHEPEDKAVDVLMSYRSQDFIGHLTAFFAEDLDDGEEAPLVEVYVAGWKGKRSRRH</sequence>
<feature type="domain" description="2EXR" evidence="2">
    <location>
        <begin position="29"/>
        <end position="163"/>
    </location>
</feature>
<protein>
    <recommendedName>
        <fullName evidence="2">2EXR domain-containing protein</fullName>
    </recommendedName>
</protein>
<feature type="compositionally biased region" description="Low complexity" evidence="1">
    <location>
        <begin position="1"/>
        <end position="21"/>
    </location>
</feature>
<evidence type="ECO:0000313" key="4">
    <source>
        <dbReference type="Proteomes" id="UP001595075"/>
    </source>
</evidence>
<gene>
    <name evidence="3" type="ORF">VTL71DRAFT_12270</name>
</gene>
<organism evidence="3 4">
    <name type="scientific">Oculimacula yallundae</name>
    <dbReference type="NCBI Taxonomy" id="86028"/>
    <lineage>
        <taxon>Eukaryota</taxon>
        <taxon>Fungi</taxon>
        <taxon>Dikarya</taxon>
        <taxon>Ascomycota</taxon>
        <taxon>Pezizomycotina</taxon>
        <taxon>Leotiomycetes</taxon>
        <taxon>Helotiales</taxon>
        <taxon>Ploettnerulaceae</taxon>
        <taxon>Oculimacula</taxon>
    </lineage>
</organism>
<feature type="region of interest" description="Disordered" evidence="1">
    <location>
        <begin position="1"/>
        <end position="25"/>
    </location>
</feature>
<dbReference type="Pfam" id="PF20150">
    <property type="entry name" value="2EXR"/>
    <property type="match status" value="1"/>
</dbReference>
<proteinExistence type="predicted"/>
<dbReference type="PANTHER" id="PTHR35910:SF6">
    <property type="entry name" value="2EXR DOMAIN-CONTAINING PROTEIN"/>
    <property type="match status" value="1"/>
</dbReference>
<comment type="caution">
    <text evidence="3">The sequence shown here is derived from an EMBL/GenBank/DDBJ whole genome shotgun (WGS) entry which is preliminary data.</text>
</comment>
<dbReference type="InterPro" id="IPR045518">
    <property type="entry name" value="2EXR"/>
</dbReference>
<evidence type="ECO:0000256" key="1">
    <source>
        <dbReference type="SAM" id="MobiDB-lite"/>
    </source>
</evidence>
<reference evidence="3 4" key="1">
    <citation type="journal article" date="2024" name="Commun. Biol.">
        <title>Comparative genomic analysis of thermophilic fungi reveals convergent evolutionary adaptations and gene losses.</title>
        <authorList>
            <person name="Steindorff A.S."/>
            <person name="Aguilar-Pontes M.V."/>
            <person name="Robinson A.J."/>
            <person name="Andreopoulos B."/>
            <person name="LaButti K."/>
            <person name="Kuo A."/>
            <person name="Mondo S."/>
            <person name="Riley R."/>
            <person name="Otillar R."/>
            <person name="Haridas S."/>
            <person name="Lipzen A."/>
            <person name="Grimwood J."/>
            <person name="Schmutz J."/>
            <person name="Clum A."/>
            <person name="Reid I.D."/>
            <person name="Moisan M.C."/>
            <person name="Butler G."/>
            <person name="Nguyen T.T.M."/>
            <person name="Dewar K."/>
            <person name="Conant G."/>
            <person name="Drula E."/>
            <person name="Henrissat B."/>
            <person name="Hansel C."/>
            <person name="Singer S."/>
            <person name="Hutchinson M.I."/>
            <person name="de Vries R.P."/>
            <person name="Natvig D.O."/>
            <person name="Powell A.J."/>
            <person name="Tsang A."/>
            <person name="Grigoriev I.V."/>
        </authorList>
    </citation>
    <scope>NUCLEOTIDE SEQUENCE [LARGE SCALE GENOMIC DNA]</scope>
    <source>
        <strain evidence="3 4">CBS 494.80</strain>
    </source>
</reference>